<dbReference type="GO" id="GO:0003723">
    <property type="term" value="F:RNA binding"/>
    <property type="evidence" value="ECO:0007669"/>
    <property type="project" value="InterPro"/>
</dbReference>
<dbReference type="Proteomes" id="UP000034803">
    <property type="component" value="Unassembled WGS sequence"/>
</dbReference>
<dbReference type="InterPro" id="IPR001537">
    <property type="entry name" value="SpoU_MeTrfase"/>
</dbReference>
<dbReference type="SUPFAM" id="SSF75217">
    <property type="entry name" value="alpha/beta knot"/>
    <property type="match status" value="1"/>
</dbReference>
<gene>
    <name evidence="4" type="ORF">UR21_C0007G0031</name>
</gene>
<protein>
    <submittedName>
        <fullName evidence="4">tRNA/rRNA methyltransferase</fullName>
    </submittedName>
</protein>
<dbReference type="GO" id="GO:0006396">
    <property type="term" value="P:RNA processing"/>
    <property type="evidence" value="ECO:0007669"/>
    <property type="project" value="InterPro"/>
</dbReference>
<evidence type="ECO:0000313" key="4">
    <source>
        <dbReference type="EMBL" id="KKP31614.1"/>
    </source>
</evidence>
<evidence type="ECO:0000256" key="1">
    <source>
        <dbReference type="ARBA" id="ARBA00022603"/>
    </source>
</evidence>
<sequence>MKLKLNSKQLRKTKPVNGEDKKIKRNPIYVVLDNIIDTYNIGSIFRLADAVAIEKVFICGDSDYPPSSRIHKAAVGTEEWVPWKKTETTVEVINKLKLEGIQTIAVEQNKNSIDYRSLTKEKVKFPCAIIVGNETTGISKEVLDLADVIVELPMFGVNKSFNVWGSAAIIVYKIIENL</sequence>
<dbReference type="GO" id="GO:0032259">
    <property type="term" value="P:methylation"/>
    <property type="evidence" value="ECO:0007669"/>
    <property type="project" value="UniProtKB-KW"/>
</dbReference>
<keyword evidence="2 4" id="KW-0808">Transferase</keyword>
<reference evidence="4 5" key="1">
    <citation type="journal article" date="2015" name="Nature">
        <title>rRNA introns, odd ribosomes, and small enigmatic genomes across a large radiation of phyla.</title>
        <authorList>
            <person name="Brown C.T."/>
            <person name="Hug L.A."/>
            <person name="Thomas B.C."/>
            <person name="Sharon I."/>
            <person name="Castelle C.J."/>
            <person name="Singh A."/>
            <person name="Wilkins M.J."/>
            <person name="Williams K.H."/>
            <person name="Banfield J.F."/>
        </authorList>
    </citation>
    <scope>NUCLEOTIDE SEQUENCE [LARGE SCALE GENOMIC DNA]</scope>
</reference>
<dbReference type="GO" id="GO:0005829">
    <property type="term" value="C:cytosol"/>
    <property type="evidence" value="ECO:0007669"/>
    <property type="project" value="TreeGrafter"/>
</dbReference>
<dbReference type="Pfam" id="PF00588">
    <property type="entry name" value="SpoU_methylase"/>
    <property type="match status" value="1"/>
</dbReference>
<evidence type="ECO:0000313" key="5">
    <source>
        <dbReference type="Proteomes" id="UP000034803"/>
    </source>
</evidence>
<dbReference type="InterPro" id="IPR029028">
    <property type="entry name" value="Alpha/beta_knot_MTases"/>
</dbReference>
<dbReference type="Gene3D" id="3.40.1280.10">
    <property type="match status" value="1"/>
</dbReference>
<comment type="caution">
    <text evidence="4">The sequence shown here is derived from an EMBL/GenBank/DDBJ whole genome shotgun (WGS) entry which is preliminary data.</text>
</comment>
<proteinExistence type="predicted"/>
<feature type="domain" description="tRNA/rRNA methyltransferase SpoU type" evidence="3">
    <location>
        <begin position="28"/>
        <end position="172"/>
    </location>
</feature>
<dbReference type="GO" id="GO:0008173">
    <property type="term" value="F:RNA methyltransferase activity"/>
    <property type="evidence" value="ECO:0007669"/>
    <property type="project" value="InterPro"/>
</dbReference>
<dbReference type="PANTHER" id="PTHR46429:SF1">
    <property type="entry name" value="23S RRNA (GUANOSINE-2'-O-)-METHYLTRANSFERASE RLMB"/>
    <property type="match status" value="1"/>
</dbReference>
<dbReference type="InterPro" id="IPR004441">
    <property type="entry name" value="rRNA_MeTrfase_TrmH"/>
</dbReference>
<keyword evidence="1 4" id="KW-0489">Methyltransferase</keyword>
<dbReference type="PANTHER" id="PTHR46429">
    <property type="entry name" value="23S RRNA (GUANOSINE-2'-O-)-METHYLTRANSFERASE RLMB"/>
    <property type="match status" value="1"/>
</dbReference>
<accession>A0A0F9YJD9</accession>
<dbReference type="InterPro" id="IPR029026">
    <property type="entry name" value="tRNA_m1G_MTases_N"/>
</dbReference>
<name>A0A0F9YJD9_9BACT</name>
<evidence type="ECO:0000256" key="2">
    <source>
        <dbReference type="ARBA" id="ARBA00022679"/>
    </source>
</evidence>
<dbReference type="EMBL" id="LBOI01000007">
    <property type="protein sequence ID" value="KKP31614.1"/>
    <property type="molecule type" value="Genomic_DNA"/>
</dbReference>
<dbReference type="AlphaFoldDB" id="A0A0F9YJD9"/>
<organism evidence="4 5">
    <name type="scientific">Candidatus Woesebacteria bacterium GW2011_GWC2_31_9</name>
    <dbReference type="NCBI Taxonomy" id="1618586"/>
    <lineage>
        <taxon>Bacteria</taxon>
        <taxon>Candidatus Woeseibacteriota</taxon>
    </lineage>
</organism>
<evidence type="ECO:0000259" key="3">
    <source>
        <dbReference type="Pfam" id="PF00588"/>
    </source>
</evidence>